<feature type="domain" description="DNA2/NAM7 helicase-like C-terminal" evidence="7">
    <location>
        <begin position="846"/>
        <end position="1091"/>
    </location>
</feature>
<evidence type="ECO:0000313" key="8">
    <source>
        <dbReference type="EMBL" id="QDZ18340.1"/>
    </source>
</evidence>
<dbReference type="Proteomes" id="UP000316726">
    <property type="component" value="Chromosome 1"/>
</dbReference>
<feature type="region of interest" description="Disordered" evidence="5">
    <location>
        <begin position="1"/>
        <end position="107"/>
    </location>
</feature>
<dbReference type="EMBL" id="CP031034">
    <property type="protein sequence ID" value="QDZ18340.1"/>
    <property type="molecule type" value="Genomic_DNA"/>
</dbReference>
<dbReference type="FunFam" id="3.40.50.300:FF:000326">
    <property type="entry name" value="P-loop containing nucleoside triphosphate hydrolase"/>
    <property type="match status" value="1"/>
</dbReference>
<keyword evidence="2 8" id="KW-0378">Hydrolase</keyword>
<dbReference type="CDD" id="cd18042">
    <property type="entry name" value="DEXXQc_SETX"/>
    <property type="match status" value="1"/>
</dbReference>
<feature type="compositionally biased region" description="Gly residues" evidence="5">
    <location>
        <begin position="88"/>
        <end position="105"/>
    </location>
</feature>
<name>A0A5B8MG67_9CHLO</name>
<dbReference type="Pfam" id="PF13087">
    <property type="entry name" value="AAA_12"/>
    <property type="match status" value="1"/>
</dbReference>
<sequence>MVMLNGAEGEESRDRRAAPAVRDPRRRGLPRSQSTNPSRGVVFLRDDSHELRQLRNPRRANSNRFTSSSGRSLQRDRFGHRGGRAGSHRGGSSRGGGSNSRGGGAAQAPLPVQKIQHPSALRAGASRDSYQQRPPQSHHDSRGAGRGQHHQSQLRASSSRAPSSRGGGVHGNDIHSHVVGGVLFNSGCQRSKGELKPLPNEFGHVSEYSNAYKPLLLEEARASVRRNWEEECENKRLYRAQLLWVTEKASGQTGNNQGKGTQQGGSLVATFQFDKNQIGKKPKMMNQDVLVFADRPPAVQVNATEWLSGELKKKFADGYQKALGAAAGNPGMLHGLRRVHVVCFAGIVVNVDDRNASKPTGTVKVEVFPRCSMYPKCGGECAKHVNEEELVARLKAKQTWHFAQCSSLVTVKREFLALNSLNSNHALLPGILKPKSMRRGLKRGTDGAPLKPTLPSECSGQLFQKFLEQEFNAKQYEAVCTAASQMAITGRNEIFNSFTLVHGPPGTGKTHTIWGILNVVHIVCFQRYYKKITNAVMRSFPQKDIQKAYASSSMSRQEALKLCDCLLNADLEAQKRVLHELAPKPRILVCAPSNAAVDEMCKRVVLNGFKQMNMQKYDPRVVRVAAGNHPLSDILLKVSSRRQAEGYLALSGWDWEKRFSNSKNAVENSKKRIQHLVLQIKHQASAIKHQAKALDSLQSGRENDSDQQRDLRQAMGQLEGSLVALAKLHENREENVNELERLKLCKSIVQRGHSDELLKRDSMEALEITFLRDAEIVFTTLSSSANRSFRELNLKFEVVLIDEAAQAGELECLQPLQYGARHCVLVGDPQQLPATILSTLAAKCSYGRSMLERFSNDGVYAIQLCEQFRMHPGIREFPSKYFYEGKLEDAPCIKDRAQSKSRSTIYKFVKASGKMGQISDQEDQSLLDKPYTVFNVRGTNTRNAQGSLANRDEVRAVVQLYNYLMNKVAPLEPVPAADESAGNPPQRRRYPPCGMSVGIITPYRYQRDLIREAFEKKYGSVGWDSRANNVRIDTIDSFQGKERDVIILSCVRAHQKGKSPKEGDLLGFVSDIRRMNVAITRSKMLLWIVGDLDTLQADKAWKALIQDAMERQTLRFDVKELCAKWDKEEGEL</sequence>
<dbReference type="GO" id="GO:0016787">
    <property type="term" value="F:hydrolase activity"/>
    <property type="evidence" value="ECO:0007669"/>
    <property type="project" value="UniProtKB-KW"/>
</dbReference>
<feature type="region of interest" description="Disordered" evidence="5">
    <location>
        <begin position="119"/>
        <end position="174"/>
    </location>
</feature>
<feature type="compositionally biased region" description="Polar residues" evidence="5">
    <location>
        <begin position="59"/>
        <end position="72"/>
    </location>
</feature>
<dbReference type="CDD" id="cd18808">
    <property type="entry name" value="SF1_C_Upf1"/>
    <property type="match status" value="1"/>
</dbReference>
<feature type="compositionally biased region" description="Low complexity" evidence="5">
    <location>
        <begin position="155"/>
        <end position="164"/>
    </location>
</feature>
<feature type="domain" description="DNA2/NAM7 helicase helicase" evidence="6">
    <location>
        <begin position="471"/>
        <end position="838"/>
    </location>
</feature>
<keyword evidence="3" id="KW-0347">Helicase</keyword>
<proteinExistence type="predicted"/>
<accession>A0A5B8MG67</accession>
<dbReference type="InterPro" id="IPR041679">
    <property type="entry name" value="DNA2/NAM7-like_C"/>
</dbReference>
<dbReference type="Gene3D" id="3.40.50.300">
    <property type="entry name" value="P-loop containing nucleotide triphosphate hydrolases"/>
    <property type="match status" value="2"/>
</dbReference>
<evidence type="ECO:0000259" key="6">
    <source>
        <dbReference type="Pfam" id="PF13086"/>
    </source>
</evidence>
<dbReference type="PANTHER" id="PTHR10887">
    <property type="entry name" value="DNA2/NAM7 HELICASE FAMILY"/>
    <property type="match status" value="1"/>
</dbReference>
<dbReference type="InterPro" id="IPR041677">
    <property type="entry name" value="DNA2/NAM7_AAA_11"/>
</dbReference>
<reference evidence="8 9" key="1">
    <citation type="submission" date="2018-07" db="EMBL/GenBank/DDBJ databases">
        <title>The complete nuclear genome of the prasinophyte Chloropicon primus (CCMP1205).</title>
        <authorList>
            <person name="Pombert J.-F."/>
            <person name="Otis C."/>
            <person name="Turmel M."/>
            <person name="Lemieux C."/>
        </authorList>
    </citation>
    <scope>NUCLEOTIDE SEQUENCE [LARGE SCALE GENOMIC DNA]</scope>
    <source>
        <strain evidence="8 9">CCMP1205</strain>
    </source>
</reference>
<evidence type="ECO:0000256" key="3">
    <source>
        <dbReference type="ARBA" id="ARBA00022806"/>
    </source>
</evidence>
<dbReference type="InterPro" id="IPR027417">
    <property type="entry name" value="P-loop_NTPase"/>
</dbReference>
<gene>
    <name evidence="8" type="ORF">A3770_01p08580</name>
</gene>
<keyword evidence="4" id="KW-0067">ATP-binding</keyword>
<evidence type="ECO:0000256" key="4">
    <source>
        <dbReference type="ARBA" id="ARBA00022840"/>
    </source>
</evidence>
<evidence type="ECO:0000256" key="5">
    <source>
        <dbReference type="SAM" id="MobiDB-lite"/>
    </source>
</evidence>
<evidence type="ECO:0000256" key="1">
    <source>
        <dbReference type="ARBA" id="ARBA00022741"/>
    </source>
</evidence>
<feature type="compositionally biased region" description="Basic and acidic residues" evidence="5">
    <location>
        <begin position="44"/>
        <end position="53"/>
    </location>
</feature>
<dbReference type="InterPro" id="IPR045055">
    <property type="entry name" value="DNA2/NAM7-like"/>
</dbReference>
<dbReference type="STRING" id="1764295.A0A5B8MG67"/>
<dbReference type="OrthoDB" id="6513042at2759"/>
<dbReference type="GO" id="GO:0004386">
    <property type="term" value="F:helicase activity"/>
    <property type="evidence" value="ECO:0007669"/>
    <property type="project" value="UniProtKB-KW"/>
</dbReference>
<protein>
    <submittedName>
        <fullName evidence="8">P-loop containing nucleoside triphosphate hydrolase</fullName>
    </submittedName>
</protein>
<dbReference type="AlphaFoldDB" id="A0A5B8MG67"/>
<dbReference type="InterPro" id="IPR047187">
    <property type="entry name" value="SF1_C_Upf1"/>
</dbReference>
<dbReference type="SUPFAM" id="SSF52540">
    <property type="entry name" value="P-loop containing nucleoside triphosphate hydrolases"/>
    <property type="match status" value="1"/>
</dbReference>
<evidence type="ECO:0000256" key="2">
    <source>
        <dbReference type="ARBA" id="ARBA00022801"/>
    </source>
</evidence>
<evidence type="ECO:0000313" key="9">
    <source>
        <dbReference type="Proteomes" id="UP000316726"/>
    </source>
</evidence>
<keyword evidence="9" id="KW-1185">Reference proteome</keyword>
<dbReference type="PANTHER" id="PTHR10887:SF525">
    <property type="entry name" value="P-LOOP CONTAINING NUCLEOSIDE TRIPHOSPHATE HYDROLASES SUPERFAMILY PROTEIN"/>
    <property type="match status" value="1"/>
</dbReference>
<dbReference type="GO" id="GO:0005524">
    <property type="term" value="F:ATP binding"/>
    <property type="evidence" value="ECO:0007669"/>
    <property type="project" value="UniProtKB-KW"/>
</dbReference>
<organism evidence="8 9">
    <name type="scientific">Chloropicon primus</name>
    <dbReference type="NCBI Taxonomy" id="1764295"/>
    <lineage>
        <taxon>Eukaryota</taxon>
        <taxon>Viridiplantae</taxon>
        <taxon>Chlorophyta</taxon>
        <taxon>Chloropicophyceae</taxon>
        <taxon>Chloropicales</taxon>
        <taxon>Chloropicaceae</taxon>
        <taxon>Chloropicon</taxon>
    </lineage>
</organism>
<dbReference type="GO" id="GO:0005694">
    <property type="term" value="C:chromosome"/>
    <property type="evidence" value="ECO:0007669"/>
    <property type="project" value="UniProtKB-ARBA"/>
</dbReference>
<dbReference type="Pfam" id="PF13086">
    <property type="entry name" value="AAA_11"/>
    <property type="match status" value="1"/>
</dbReference>
<evidence type="ECO:0000259" key="7">
    <source>
        <dbReference type="Pfam" id="PF13087"/>
    </source>
</evidence>
<keyword evidence="1" id="KW-0547">Nucleotide-binding</keyword>